<feature type="region of interest" description="Disordered" evidence="1">
    <location>
        <begin position="56"/>
        <end position="133"/>
    </location>
</feature>
<accession>C5L1N6</accession>
<dbReference type="GeneID" id="9052232"/>
<proteinExistence type="predicted"/>
<dbReference type="EMBL" id="GG678365">
    <property type="protein sequence ID" value="EER09357.1"/>
    <property type="molecule type" value="Genomic_DNA"/>
</dbReference>
<feature type="compositionally biased region" description="Basic residues" evidence="1">
    <location>
        <begin position="467"/>
        <end position="483"/>
    </location>
</feature>
<evidence type="ECO:0000256" key="1">
    <source>
        <dbReference type="SAM" id="MobiDB-lite"/>
    </source>
</evidence>
<dbReference type="OrthoDB" id="10553193at2759"/>
<feature type="compositionally biased region" description="Acidic residues" evidence="1">
    <location>
        <begin position="308"/>
        <end position="317"/>
    </location>
</feature>
<feature type="compositionally biased region" description="Acidic residues" evidence="1">
    <location>
        <begin position="93"/>
        <end position="103"/>
    </location>
</feature>
<sequence length="483" mass="53625">MNRRKRIRQGQSLPDEYVVPRVAAGGLGGEFADFRLAPEDATLPRLGFGYAFSLGAGGDLSEPEADPSELAKSLDDDNEPTMTDDLFALEEKDATDDESEGSDLDCPSDGSVPDTSGDKEDTPLLPKKEKRRRFQDLKAKAGTACVYPIQDHSVMSAAFNDLIRLHPKADGCTLLGLYNEKYLHAERKSAIDEGRMPRSYHPTTLIHVEAFLKSRRREAGYAREWGSFDGETMDIFRKLDDALQPRKGEAVVEHASIPIQQANSSAKGPEPIQQTDILEEIGRGLPKKTNEGESGEPSPLSDQGVTENDFDEMGDGGDGEPVETSIAGGNNKALRTCTWCGRPLRKALNGYHIPDGSPFGRCPDRNVAEEVAARLKLAEEREMVEKKIAEKAAAGATIIGDVSSNKGRSCSKCRRPYSCELELSGVFYPHRQFKVLKEDGGYTQNIFCPLVDELRLLEEYESEKRDRQKNRWRRENAKRKREN</sequence>
<dbReference type="InParanoid" id="C5L1N6"/>
<keyword evidence="3" id="KW-1185">Reference proteome</keyword>
<feature type="region of interest" description="Disordered" evidence="1">
    <location>
        <begin position="462"/>
        <end position="483"/>
    </location>
</feature>
<organism evidence="3">
    <name type="scientific">Perkinsus marinus (strain ATCC 50983 / TXsc)</name>
    <dbReference type="NCBI Taxonomy" id="423536"/>
    <lineage>
        <taxon>Eukaryota</taxon>
        <taxon>Sar</taxon>
        <taxon>Alveolata</taxon>
        <taxon>Perkinsozoa</taxon>
        <taxon>Perkinsea</taxon>
        <taxon>Perkinsida</taxon>
        <taxon>Perkinsidae</taxon>
        <taxon>Perkinsus</taxon>
    </lineage>
</organism>
<dbReference type="AlphaFoldDB" id="C5L1N6"/>
<dbReference type="Proteomes" id="UP000007800">
    <property type="component" value="Unassembled WGS sequence"/>
</dbReference>
<gene>
    <name evidence="2" type="ORF">Pmar_PMAR006696</name>
</gene>
<evidence type="ECO:0000313" key="2">
    <source>
        <dbReference type="EMBL" id="EER09357.1"/>
    </source>
</evidence>
<dbReference type="RefSeq" id="XP_002777541.1">
    <property type="nucleotide sequence ID" value="XM_002777495.1"/>
</dbReference>
<evidence type="ECO:0000313" key="3">
    <source>
        <dbReference type="Proteomes" id="UP000007800"/>
    </source>
</evidence>
<protein>
    <submittedName>
        <fullName evidence="2">Uncharacterized protein</fullName>
    </submittedName>
</protein>
<name>C5L1N6_PERM5</name>
<reference evidence="2 3" key="1">
    <citation type="submission" date="2008-07" db="EMBL/GenBank/DDBJ databases">
        <authorList>
            <person name="El-Sayed N."/>
            <person name="Caler E."/>
            <person name="Inman J."/>
            <person name="Amedeo P."/>
            <person name="Hass B."/>
            <person name="Wortman J."/>
        </authorList>
    </citation>
    <scope>NUCLEOTIDE SEQUENCE [LARGE SCALE GENOMIC DNA]</scope>
    <source>
        <strain evidence="3">ATCC 50983 / TXsc</strain>
    </source>
</reference>
<feature type="region of interest" description="Disordered" evidence="1">
    <location>
        <begin position="285"/>
        <end position="317"/>
    </location>
</feature>